<dbReference type="AlphaFoldDB" id="A0A6M3XV85"/>
<proteinExistence type="predicted"/>
<gene>
    <name evidence="1" type="ORF">TM448B02758_0006</name>
</gene>
<name>A0A6M3XV85_9ZZZZ</name>
<organism evidence="1">
    <name type="scientific">viral metagenome</name>
    <dbReference type="NCBI Taxonomy" id="1070528"/>
    <lineage>
        <taxon>unclassified sequences</taxon>
        <taxon>metagenomes</taxon>
        <taxon>organismal metagenomes</taxon>
    </lineage>
</organism>
<dbReference type="EMBL" id="MT144949">
    <property type="protein sequence ID" value="QJI01767.1"/>
    <property type="molecule type" value="Genomic_DNA"/>
</dbReference>
<sequence>MAFEDGSKNVKVIGGPISFYEEYTTTNLYVERSFGGACNSLTITNDSSTDTVSISFDGTTLEADLKPGESLTLNTQDRSSVYIIGATGGDNVRIWGW</sequence>
<protein>
    <submittedName>
        <fullName evidence="1">Uncharacterized protein</fullName>
    </submittedName>
</protein>
<reference evidence="1" key="1">
    <citation type="submission" date="2020-03" db="EMBL/GenBank/DDBJ databases">
        <title>The deep terrestrial virosphere.</title>
        <authorList>
            <person name="Holmfeldt K."/>
            <person name="Nilsson E."/>
            <person name="Simone D."/>
            <person name="Lopez-Fernandez M."/>
            <person name="Wu X."/>
            <person name="de Brujin I."/>
            <person name="Lundin D."/>
            <person name="Andersson A."/>
            <person name="Bertilsson S."/>
            <person name="Dopson M."/>
        </authorList>
    </citation>
    <scope>NUCLEOTIDE SEQUENCE</scope>
    <source>
        <strain evidence="1">TM448B02758</strain>
    </source>
</reference>
<accession>A0A6M3XV85</accession>
<evidence type="ECO:0000313" key="1">
    <source>
        <dbReference type="EMBL" id="QJI01767.1"/>
    </source>
</evidence>